<evidence type="ECO:0000313" key="9">
    <source>
        <dbReference type="Proteomes" id="UP000317093"/>
    </source>
</evidence>
<comment type="pathway">
    <text evidence="7">Metabolic intermediate biosynthesis; chorismate biosynthesis; chorismate from D-erythrose 4-phosphate and phosphoenolpyruvate: step 5/7.</text>
</comment>
<evidence type="ECO:0000256" key="2">
    <source>
        <dbReference type="ARBA" id="ARBA00022679"/>
    </source>
</evidence>
<dbReference type="GO" id="GO:0008652">
    <property type="term" value="P:amino acid biosynthetic process"/>
    <property type="evidence" value="ECO:0007669"/>
    <property type="project" value="UniProtKB-KW"/>
</dbReference>
<feature type="binding site" evidence="7">
    <location>
        <position position="80"/>
    </location>
    <ligand>
        <name>substrate</name>
    </ligand>
</feature>
<dbReference type="OrthoDB" id="9800332at2"/>
<feature type="binding site" evidence="7">
    <location>
        <begin position="10"/>
        <end position="15"/>
    </location>
    <ligand>
        <name>ATP</name>
        <dbReference type="ChEBI" id="CHEBI:30616"/>
    </ligand>
</feature>
<keyword evidence="4 7" id="KW-0418">Kinase</keyword>
<dbReference type="SUPFAM" id="SSF52540">
    <property type="entry name" value="P-loop containing nucleoside triphosphate hydrolases"/>
    <property type="match status" value="1"/>
</dbReference>
<dbReference type="EMBL" id="CP036279">
    <property type="protein sequence ID" value="QDU64493.1"/>
    <property type="molecule type" value="Genomic_DNA"/>
</dbReference>
<keyword evidence="3 7" id="KW-0547">Nucleotide-binding</keyword>
<dbReference type="GO" id="GO:0005829">
    <property type="term" value="C:cytosol"/>
    <property type="evidence" value="ECO:0007669"/>
    <property type="project" value="TreeGrafter"/>
</dbReference>
<keyword evidence="7" id="KW-0479">Metal-binding</keyword>
<feature type="binding site" evidence="7">
    <location>
        <position position="32"/>
    </location>
    <ligand>
        <name>substrate</name>
    </ligand>
</feature>
<comment type="subcellular location">
    <subcellularLocation>
        <location evidence="7">Cytoplasm</location>
    </subcellularLocation>
</comment>
<dbReference type="UniPathway" id="UPA00053">
    <property type="reaction ID" value="UER00088"/>
</dbReference>
<accession>A0A518BC67</accession>
<proteinExistence type="inferred from homology"/>
<dbReference type="CDD" id="cd00464">
    <property type="entry name" value="SK"/>
    <property type="match status" value="1"/>
</dbReference>
<dbReference type="Pfam" id="PF01202">
    <property type="entry name" value="SKI"/>
    <property type="match status" value="1"/>
</dbReference>
<keyword evidence="7" id="KW-0460">Magnesium</keyword>
<feature type="binding site" evidence="7">
    <location>
        <position position="14"/>
    </location>
    <ligand>
        <name>Mg(2+)</name>
        <dbReference type="ChEBI" id="CHEBI:18420"/>
    </ligand>
</feature>
<evidence type="ECO:0000313" key="8">
    <source>
        <dbReference type="EMBL" id="QDU64493.1"/>
    </source>
</evidence>
<dbReference type="Gene3D" id="3.40.50.300">
    <property type="entry name" value="P-loop containing nucleotide triphosphate hydrolases"/>
    <property type="match status" value="1"/>
</dbReference>
<dbReference type="InterPro" id="IPR031322">
    <property type="entry name" value="Shikimate/glucono_kinase"/>
</dbReference>
<keyword evidence="1 7" id="KW-0028">Amino-acid biosynthesis</keyword>
<reference evidence="8 9" key="1">
    <citation type="submission" date="2019-02" db="EMBL/GenBank/DDBJ databases">
        <title>Deep-cultivation of Planctomycetes and their phenomic and genomic characterization uncovers novel biology.</title>
        <authorList>
            <person name="Wiegand S."/>
            <person name="Jogler M."/>
            <person name="Boedeker C."/>
            <person name="Pinto D."/>
            <person name="Vollmers J."/>
            <person name="Rivas-Marin E."/>
            <person name="Kohn T."/>
            <person name="Peeters S.H."/>
            <person name="Heuer A."/>
            <person name="Rast P."/>
            <person name="Oberbeckmann S."/>
            <person name="Bunk B."/>
            <person name="Jeske O."/>
            <person name="Meyerdierks A."/>
            <person name="Storesund J.E."/>
            <person name="Kallscheuer N."/>
            <person name="Luecker S."/>
            <person name="Lage O.M."/>
            <person name="Pohl T."/>
            <person name="Merkel B.J."/>
            <person name="Hornburger P."/>
            <person name="Mueller R.-W."/>
            <person name="Bruemmer F."/>
            <person name="Labrenz M."/>
            <person name="Spormann A.M."/>
            <person name="Op den Camp H."/>
            <person name="Overmann J."/>
            <person name="Amann R."/>
            <person name="Jetten M.S.M."/>
            <person name="Mascher T."/>
            <person name="Medema M.H."/>
            <person name="Devos D.P."/>
            <person name="Kaster A.-K."/>
            <person name="Ovreas L."/>
            <person name="Rohde M."/>
            <person name="Galperin M.Y."/>
            <person name="Jogler C."/>
        </authorList>
    </citation>
    <scope>NUCLEOTIDE SEQUENCE [LARGE SCALE GENOMIC DNA]</scope>
    <source>
        <strain evidence="8 9">Pan216</strain>
    </source>
</reference>
<evidence type="ECO:0000256" key="3">
    <source>
        <dbReference type="ARBA" id="ARBA00022741"/>
    </source>
</evidence>
<dbReference type="PANTHER" id="PTHR21087">
    <property type="entry name" value="SHIKIMATE KINASE"/>
    <property type="match status" value="1"/>
</dbReference>
<evidence type="ECO:0000256" key="4">
    <source>
        <dbReference type="ARBA" id="ARBA00022777"/>
    </source>
</evidence>
<keyword evidence="6 7" id="KW-0057">Aromatic amino acid biosynthesis</keyword>
<evidence type="ECO:0000256" key="6">
    <source>
        <dbReference type="ARBA" id="ARBA00023141"/>
    </source>
</evidence>
<dbReference type="InterPro" id="IPR027417">
    <property type="entry name" value="P-loop_NTPase"/>
</dbReference>
<comment type="caution">
    <text evidence="7">Lacks conserved residue(s) required for the propagation of feature annotation.</text>
</comment>
<comment type="cofactor">
    <cofactor evidence="7">
        <name>Mg(2+)</name>
        <dbReference type="ChEBI" id="CHEBI:18420"/>
    </cofactor>
    <text evidence="7">Binds 1 Mg(2+) ion per subunit.</text>
</comment>
<dbReference type="RefSeq" id="WP_145262750.1">
    <property type="nucleotide sequence ID" value="NZ_CP036279.1"/>
</dbReference>
<keyword evidence="5 7" id="KW-0067">ATP-binding</keyword>
<comment type="catalytic activity">
    <reaction evidence="7">
        <text>shikimate + ATP = 3-phosphoshikimate + ADP + H(+)</text>
        <dbReference type="Rhea" id="RHEA:13121"/>
        <dbReference type="ChEBI" id="CHEBI:15378"/>
        <dbReference type="ChEBI" id="CHEBI:30616"/>
        <dbReference type="ChEBI" id="CHEBI:36208"/>
        <dbReference type="ChEBI" id="CHEBI:145989"/>
        <dbReference type="ChEBI" id="CHEBI:456216"/>
        <dbReference type="EC" id="2.7.1.71"/>
    </reaction>
</comment>
<dbReference type="PRINTS" id="PR01100">
    <property type="entry name" value="SHIKIMTKNASE"/>
</dbReference>
<dbReference type="HAMAP" id="MF_00109">
    <property type="entry name" value="Shikimate_kinase"/>
    <property type="match status" value="1"/>
</dbReference>
<evidence type="ECO:0000256" key="1">
    <source>
        <dbReference type="ARBA" id="ARBA00022605"/>
    </source>
</evidence>
<dbReference type="KEGG" id="knv:Pan216_53830"/>
<dbReference type="AlphaFoldDB" id="A0A518BC67"/>
<name>A0A518BC67_9BACT</name>
<dbReference type="InterPro" id="IPR000623">
    <property type="entry name" value="Shikimate_kinase/TSH1"/>
</dbReference>
<dbReference type="PANTHER" id="PTHR21087:SF16">
    <property type="entry name" value="SHIKIMATE KINASE 1, CHLOROPLASTIC"/>
    <property type="match status" value="1"/>
</dbReference>
<feature type="binding site" evidence="7">
    <location>
        <position position="140"/>
    </location>
    <ligand>
        <name>substrate</name>
    </ligand>
</feature>
<dbReference type="EC" id="2.7.1.71" evidence="7"/>
<sequence length="184" mass="20291">MNIYLVGFRGTGKSTIARELASRFGAPWLALDLDELLEEAVGKSIATMFEEIGEAGFRDQEEETLRRVSAFDHVIAGTGGGVVLRQANRDILKRGWVVWLTADAETIHRRVQRDPTTADRRPNLTTNGGIGEIRELLAARDPLYRDVANLVVANDQEGSIDAVVTTILTAWTEWTGSESPREPS</sequence>
<keyword evidence="7" id="KW-0963">Cytoplasm</keyword>
<keyword evidence="9" id="KW-1185">Reference proteome</keyword>
<dbReference type="GO" id="GO:0000287">
    <property type="term" value="F:magnesium ion binding"/>
    <property type="evidence" value="ECO:0007669"/>
    <property type="project" value="UniProtKB-UniRule"/>
</dbReference>
<dbReference type="Proteomes" id="UP000317093">
    <property type="component" value="Chromosome"/>
</dbReference>
<dbReference type="GO" id="GO:0004765">
    <property type="term" value="F:shikimate kinase activity"/>
    <property type="evidence" value="ECO:0007669"/>
    <property type="project" value="UniProtKB-UniRule"/>
</dbReference>
<dbReference type="GO" id="GO:0005524">
    <property type="term" value="F:ATP binding"/>
    <property type="evidence" value="ECO:0007669"/>
    <property type="project" value="UniProtKB-UniRule"/>
</dbReference>
<comment type="function">
    <text evidence="7">Catalyzes the specific phosphorylation of the 3-hydroxyl group of shikimic acid using ATP as a cosubstrate.</text>
</comment>
<evidence type="ECO:0000256" key="5">
    <source>
        <dbReference type="ARBA" id="ARBA00022840"/>
    </source>
</evidence>
<organism evidence="8 9">
    <name type="scientific">Kolteria novifilia</name>
    <dbReference type="NCBI Taxonomy" id="2527975"/>
    <lineage>
        <taxon>Bacteria</taxon>
        <taxon>Pseudomonadati</taxon>
        <taxon>Planctomycetota</taxon>
        <taxon>Planctomycetia</taxon>
        <taxon>Kolteriales</taxon>
        <taxon>Kolteriaceae</taxon>
        <taxon>Kolteria</taxon>
    </lineage>
</organism>
<keyword evidence="2 7" id="KW-0808">Transferase</keyword>
<feature type="binding site" evidence="7">
    <location>
        <position position="58"/>
    </location>
    <ligand>
        <name>substrate</name>
    </ligand>
</feature>
<dbReference type="GO" id="GO:0009423">
    <property type="term" value="P:chorismate biosynthetic process"/>
    <property type="evidence" value="ECO:0007669"/>
    <property type="project" value="UniProtKB-UniRule"/>
</dbReference>
<gene>
    <name evidence="7 8" type="primary">aroK</name>
    <name evidence="8" type="ORF">Pan216_53830</name>
</gene>
<comment type="subunit">
    <text evidence="7">Monomer.</text>
</comment>
<evidence type="ECO:0000256" key="7">
    <source>
        <dbReference type="HAMAP-Rule" id="MF_00109"/>
    </source>
</evidence>
<feature type="binding site" evidence="7">
    <location>
        <position position="121"/>
    </location>
    <ligand>
        <name>ATP</name>
        <dbReference type="ChEBI" id="CHEBI:30616"/>
    </ligand>
</feature>
<dbReference type="GO" id="GO:0009073">
    <property type="term" value="P:aromatic amino acid family biosynthetic process"/>
    <property type="evidence" value="ECO:0007669"/>
    <property type="project" value="UniProtKB-KW"/>
</dbReference>
<protein>
    <recommendedName>
        <fullName evidence="7">Shikimate kinase</fullName>
        <shortName evidence="7">SK</shortName>
        <ecNumber evidence="7">2.7.1.71</ecNumber>
    </recommendedName>
</protein>
<comment type="similarity">
    <text evidence="7">Belongs to the shikimate kinase family.</text>
</comment>